<evidence type="ECO:0000256" key="1">
    <source>
        <dbReference type="ARBA" id="ARBA00004123"/>
    </source>
</evidence>
<evidence type="ECO:0000256" key="5">
    <source>
        <dbReference type="ARBA" id="ARBA00023125"/>
    </source>
</evidence>
<keyword evidence="4" id="KW-0805">Transcription regulation</keyword>
<dbReference type="PANTHER" id="PTHR10252:SF5">
    <property type="entry name" value="DR1-ASSOCIATED COREPRESSOR"/>
    <property type="match status" value="1"/>
</dbReference>
<evidence type="ECO:0000259" key="14">
    <source>
        <dbReference type="Pfam" id="PF00808"/>
    </source>
</evidence>
<name>A0ABD0M662_9CAEN</name>
<keyword evidence="7" id="KW-0539">Nucleus</keyword>
<comment type="caution">
    <text evidence="15">The sequence shown here is derived from an EMBL/GenBank/DDBJ whole genome shotgun (WGS) entry which is preliminary data.</text>
</comment>
<evidence type="ECO:0000313" key="16">
    <source>
        <dbReference type="Proteomes" id="UP001519460"/>
    </source>
</evidence>
<dbReference type="InterPro" id="IPR003958">
    <property type="entry name" value="CBFA_NFYB_domain"/>
</dbReference>
<evidence type="ECO:0000256" key="11">
    <source>
        <dbReference type="ARBA" id="ARBA00077179"/>
    </source>
</evidence>
<comment type="subcellular location">
    <subcellularLocation>
        <location evidence="1">Nucleus</location>
    </subcellularLocation>
</comment>
<feature type="domain" description="Transcription factor CBF/NF-Y/archaeal histone" evidence="14">
    <location>
        <begin position="10"/>
        <end position="74"/>
    </location>
</feature>
<evidence type="ECO:0000313" key="15">
    <source>
        <dbReference type="EMBL" id="KAK7506916.1"/>
    </source>
</evidence>
<dbReference type="PANTHER" id="PTHR10252">
    <property type="entry name" value="HISTONE-LIKE TRANSCRIPTION FACTOR CCAAT-RELATED"/>
    <property type="match status" value="1"/>
</dbReference>
<dbReference type="Gene3D" id="1.10.20.10">
    <property type="entry name" value="Histone, subunit A"/>
    <property type="match status" value="1"/>
</dbReference>
<keyword evidence="3" id="KW-0597">Phosphoprotein</keyword>
<evidence type="ECO:0000256" key="3">
    <source>
        <dbReference type="ARBA" id="ARBA00022553"/>
    </source>
</evidence>
<dbReference type="SUPFAM" id="SSF47113">
    <property type="entry name" value="Histone-fold"/>
    <property type="match status" value="1"/>
</dbReference>
<dbReference type="FunFam" id="1.10.20.10:FF:000032">
    <property type="entry name" value="dr1-associated corepressor isoform X1"/>
    <property type="match status" value="1"/>
</dbReference>
<feature type="compositionally biased region" description="Basic residues" evidence="13">
    <location>
        <begin position="140"/>
        <end position="150"/>
    </location>
</feature>
<dbReference type="Proteomes" id="UP001519460">
    <property type="component" value="Unassembled WGS sequence"/>
</dbReference>
<evidence type="ECO:0000256" key="10">
    <source>
        <dbReference type="ARBA" id="ARBA00072760"/>
    </source>
</evidence>
<dbReference type="CDD" id="cd22906">
    <property type="entry name" value="HFD_DRAP1"/>
    <property type="match status" value="1"/>
</dbReference>
<feature type="region of interest" description="Disordered" evidence="13">
    <location>
        <begin position="94"/>
        <end position="203"/>
    </location>
</feature>
<evidence type="ECO:0000256" key="7">
    <source>
        <dbReference type="ARBA" id="ARBA00023242"/>
    </source>
</evidence>
<feature type="region of interest" description="Disordered" evidence="13">
    <location>
        <begin position="252"/>
        <end position="281"/>
    </location>
</feature>
<keyword evidence="5" id="KW-0238">DNA-binding</keyword>
<dbReference type="GO" id="GO:0003677">
    <property type="term" value="F:DNA binding"/>
    <property type="evidence" value="ECO:0007669"/>
    <property type="project" value="UniProtKB-KW"/>
</dbReference>
<evidence type="ECO:0000256" key="8">
    <source>
        <dbReference type="ARBA" id="ARBA00061393"/>
    </source>
</evidence>
<proteinExistence type="inferred from homology"/>
<dbReference type="AlphaFoldDB" id="A0ABD0M662"/>
<dbReference type="GO" id="GO:0000122">
    <property type="term" value="P:negative regulation of transcription by RNA polymerase II"/>
    <property type="evidence" value="ECO:0007669"/>
    <property type="project" value="UniProtKB-ARBA"/>
</dbReference>
<evidence type="ECO:0000256" key="6">
    <source>
        <dbReference type="ARBA" id="ARBA00023163"/>
    </source>
</evidence>
<organism evidence="15 16">
    <name type="scientific">Batillaria attramentaria</name>
    <dbReference type="NCBI Taxonomy" id="370345"/>
    <lineage>
        <taxon>Eukaryota</taxon>
        <taxon>Metazoa</taxon>
        <taxon>Spiralia</taxon>
        <taxon>Lophotrochozoa</taxon>
        <taxon>Mollusca</taxon>
        <taxon>Gastropoda</taxon>
        <taxon>Caenogastropoda</taxon>
        <taxon>Sorbeoconcha</taxon>
        <taxon>Cerithioidea</taxon>
        <taxon>Batillariidae</taxon>
        <taxon>Batillaria</taxon>
    </lineage>
</organism>
<feature type="compositionally biased region" description="Low complexity" evidence="13">
    <location>
        <begin position="100"/>
        <end position="115"/>
    </location>
</feature>
<dbReference type="EMBL" id="JACVVK020000005">
    <property type="protein sequence ID" value="KAK7506916.1"/>
    <property type="molecule type" value="Genomic_DNA"/>
</dbReference>
<evidence type="ECO:0000256" key="4">
    <source>
        <dbReference type="ARBA" id="ARBA00023015"/>
    </source>
</evidence>
<evidence type="ECO:0000256" key="2">
    <source>
        <dbReference type="ARBA" id="ARBA00022491"/>
    </source>
</evidence>
<gene>
    <name evidence="15" type="ORF">BaRGS_00001767</name>
</gene>
<evidence type="ECO:0000256" key="12">
    <source>
        <dbReference type="ARBA" id="ARBA00078501"/>
    </source>
</evidence>
<feature type="compositionally biased region" description="Low complexity" evidence="13">
    <location>
        <begin position="184"/>
        <end position="196"/>
    </location>
</feature>
<reference evidence="15 16" key="1">
    <citation type="journal article" date="2023" name="Sci. Data">
        <title>Genome assembly of the Korean intertidal mud-creeper Batillaria attramentaria.</title>
        <authorList>
            <person name="Patra A.K."/>
            <person name="Ho P.T."/>
            <person name="Jun S."/>
            <person name="Lee S.J."/>
            <person name="Kim Y."/>
            <person name="Won Y.J."/>
        </authorList>
    </citation>
    <scope>NUCLEOTIDE SEQUENCE [LARGE SCALE GENOMIC DNA]</scope>
    <source>
        <strain evidence="15">Wonlab-2016</strain>
    </source>
</reference>
<comment type="similarity">
    <text evidence="8">Belongs to the NC2 alpha/DRAP1 family.</text>
</comment>
<protein>
    <recommendedName>
        <fullName evidence="10">Dr1-associated corepressor</fullName>
    </recommendedName>
    <alternativeName>
        <fullName evidence="11">Dr1-associated protein 1</fullName>
    </alternativeName>
    <alternativeName>
        <fullName evidence="12">Negative cofactor 2-alpha</fullName>
    </alternativeName>
</protein>
<feature type="compositionally biased region" description="Polar residues" evidence="13">
    <location>
        <begin position="252"/>
        <end position="261"/>
    </location>
</feature>
<evidence type="ECO:0000256" key="9">
    <source>
        <dbReference type="ARBA" id="ARBA00066085"/>
    </source>
</evidence>
<accession>A0ABD0M662</accession>
<dbReference type="InterPro" id="IPR050568">
    <property type="entry name" value="Transcr_DNA_Rep_Reg"/>
</dbReference>
<dbReference type="GO" id="GO:0005634">
    <property type="term" value="C:nucleus"/>
    <property type="evidence" value="ECO:0007669"/>
    <property type="project" value="UniProtKB-SubCell"/>
</dbReference>
<feature type="compositionally biased region" description="Acidic residues" evidence="13">
    <location>
        <begin position="160"/>
        <end position="174"/>
    </location>
</feature>
<comment type="subunit">
    <text evidence="9">Heterodimer with DR1. Binds BTAF1.</text>
</comment>
<dbReference type="InterPro" id="IPR009072">
    <property type="entry name" value="Histone-fold"/>
</dbReference>
<evidence type="ECO:0000256" key="13">
    <source>
        <dbReference type="SAM" id="MobiDB-lite"/>
    </source>
</evidence>
<keyword evidence="16" id="KW-1185">Reference proteome</keyword>
<keyword evidence="2" id="KW-0678">Repressor</keyword>
<sequence length="281" mass="29915">MPSKKKKYNARFPPARIKKIMQMDEEVGKVAATVPVIISRALELFIESLIMQASQTTLERNAKTLSTSHIKQAIESEEKYHFLRELVSAIPDHQTEEDGSNSFGAVASGSGSSEATNSQGNPVKRPRGRPRKSRDGPGAGHKKERRKRVKKESSTSSASDDSEGTEDAEEDSDQEPNGRNNIMPAATAAAAASPVSAIPPPLASGVRLAQPGLPAGAFPGFPAPSMYPPGMPMYPGLPGGILPPSVNWPPSNLQLPGTSHSAAPPMMRAVGHSQEDDDYDT</sequence>
<dbReference type="Pfam" id="PF00808">
    <property type="entry name" value="CBFD_NFYB_HMF"/>
    <property type="match status" value="1"/>
</dbReference>
<keyword evidence="6" id="KW-0804">Transcription</keyword>